<comment type="caution">
    <text evidence="1">The sequence shown here is derived from an EMBL/GenBank/DDBJ whole genome shotgun (WGS) entry which is preliminary data.</text>
</comment>
<keyword evidence="2" id="KW-1185">Reference proteome</keyword>
<organism evidence="1 2">
    <name type="scientific">Austropuccinia psidii MF-1</name>
    <dbReference type="NCBI Taxonomy" id="1389203"/>
    <lineage>
        <taxon>Eukaryota</taxon>
        <taxon>Fungi</taxon>
        <taxon>Dikarya</taxon>
        <taxon>Basidiomycota</taxon>
        <taxon>Pucciniomycotina</taxon>
        <taxon>Pucciniomycetes</taxon>
        <taxon>Pucciniales</taxon>
        <taxon>Sphaerophragmiaceae</taxon>
        <taxon>Austropuccinia</taxon>
    </lineage>
</organism>
<accession>A0A9Q3GCZ1</accession>
<name>A0A9Q3GCZ1_9BASI</name>
<reference evidence="1" key="1">
    <citation type="submission" date="2021-03" db="EMBL/GenBank/DDBJ databases">
        <title>Draft genome sequence of rust myrtle Austropuccinia psidii MF-1, a brazilian biotype.</title>
        <authorList>
            <person name="Quecine M.C."/>
            <person name="Pachon D.M.R."/>
            <person name="Bonatelli M.L."/>
            <person name="Correr F.H."/>
            <person name="Franceschini L.M."/>
            <person name="Leite T.F."/>
            <person name="Margarido G.R.A."/>
            <person name="Almeida C.A."/>
            <person name="Ferrarezi J.A."/>
            <person name="Labate C.A."/>
        </authorList>
    </citation>
    <scope>NUCLEOTIDE SEQUENCE</scope>
    <source>
        <strain evidence="1">MF-1</strain>
    </source>
</reference>
<dbReference type="AlphaFoldDB" id="A0A9Q3GCZ1"/>
<gene>
    <name evidence="1" type="ORF">O181_001367</name>
</gene>
<evidence type="ECO:0000313" key="1">
    <source>
        <dbReference type="EMBL" id="MBW0461652.1"/>
    </source>
</evidence>
<dbReference type="Proteomes" id="UP000765509">
    <property type="component" value="Unassembled WGS sequence"/>
</dbReference>
<dbReference type="OrthoDB" id="2507422at2759"/>
<proteinExistence type="predicted"/>
<evidence type="ECO:0000313" key="2">
    <source>
        <dbReference type="Proteomes" id="UP000765509"/>
    </source>
</evidence>
<protein>
    <submittedName>
        <fullName evidence="1">Uncharacterized protein</fullName>
    </submittedName>
</protein>
<dbReference type="EMBL" id="AVOT02000197">
    <property type="protein sequence ID" value="MBW0461652.1"/>
    <property type="molecule type" value="Genomic_DNA"/>
</dbReference>
<sequence length="179" mass="20577">MTFCTENSQHLLIIDSGAHCSTVAKGYLNNHFSNWEKQLFPTKAKKLQIASGKMTSIGTMIEEIIIPHRKGNIRLKPEFVMLDVCHKQGFLLVTDYKRVYGIDSFNSKSRQITIGANKEKEFSRDIYQISTHDPLEELLKEFTEGQFSTSLTRKQKLSLLKMLRKNRPAFPIGEEPLEK</sequence>